<dbReference type="Proteomes" id="UP000555546">
    <property type="component" value="Unassembled WGS sequence"/>
</dbReference>
<name>A0A7W9AVR3_9HYPH</name>
<keyword evidence="1" id="KW-0812">Transmembrane</keyword>
<organism evidence="2 3">
    <name type="scientific">Brucella daejeonensis</name>
    <dbReference type="NCBI Taxonomy" id="659015"/>
    <lineage>
        <taxon>Bacteria</taxon>
        <taxon>Pseudomonadati</taxon>
        <taxon>Pseudomonadota</taxon>
        <taxon>Alphaproteobacteria</taxon>
        <taxon>Hyphomicrobiales</taxon>
        <taxon>Brucellaceae</taxon>
        <taxon>Brucella/Ochrobactrum group</taxon>
        <taxon>Brucella</taxon>
    </lineage>
</organism>
<keyword evidence="1" id="KW-0472">Membrane</keyword>
<reference evidence="2 3" key="1">
    <citation type="submission" date="2020-08" db="EMBL/GenBank/DDBJ databases">
        <title>Genomic Encyclopedia of Type Strains, Phase IV (KMG-IV): sequencing the most valuable type-strain genomes for metagenomic binning, comparative biology and taxonomic classification.</title>
        <authorList>
            <person name="Goeker M."/>
        </authorList>
    </citation>
    <scope>NUCLEOTIDE SEQUENCE [LARGE SCALE GENOMIC DNA]</scope>
    <source>
        <strain evidence="2 3">DSM 26944</strain>
    </source>
</reference>
<evidence type="ECO:0000313" key="3">
    <source>
        <dbReference type="Proteomes" id="UP000555546"/>
    </source>
</evidence>
<sequence>MIDLPSYFLGVAVGSAGWTIVRELWRHRRR</sequence>
<proteinExistence type="predicted"/>
<accession>A0A7W9AVR3</accession>
<keyword evidence="3" id="KW-1185">Reference proteome</keyword>
<feature type="transmembrane region" description="Helical" evidence="1">
    <location>
        <begin position="6"/>
        <end position="25"/>
    </location>
</feature>
<dbReference type="AlphaFoldDB" id="A0A7W9AVR3"/>
<evidence type="ECO:0000256" key="1">
    <source>
        <dbReference type="SAM" id="Phobius"/>
    </source>
</evidence>
<protein>
    <submittedName>
        <fullName evidence="2">Uncharacterized protein</fullName>
    </submittedName>
</protein>
<gene>
    <name evidence="2" type="ORF">FHS76_001350</name>
</gene>
<keyword evidence="1" id="KW-1133">Transmembrane helix</keyword>
<evidence type="ECO:0000313" key="2">
    <source>
        <dbReference type="EMBL" id="MBB5701499.1"/>
    </source>
</evidence>
<comment type="caution">
    <text evidence="2">The sequence shown here is derived from an EMBL/GenBank/DDBJ whole genome shotgun (WGS) entry which is preliminary data.</text>
</comment>
<dbReference type="EMBL" id="JACIJG010000004">
    <property type="protein sequence ID" value="MBB5701499.1"/>
    <property type="molecule type" value="Genomic_DNA"/>
</dbReference>